<sequence>MPSVKNWLRSKRDTDVQTDILNNAYTSQEYVIPVALADDALLSRSSSFSSALSSSSLSGFQAEMIDDENSAWGPTKSKKKASRD</sequence>
<evidence type="ECO:0000313" key="2">
    <source>
        <dbReference type="Proteomes" id="UP000308730"/>
    </source>
</evidence>
<comment type="caution">
    <text evidence="1">The sequence shown here is derived from an EMBL/GenBank/DDBJ whole genome shotgun (WGS) entry which is preliminary data.</text>
</comment>
<dbReference type="Proteomes" id="UP000308730">
    <property type="component" value="Unassembled WGS sequence"/>
</dbReference>
<dbReference type="OrthoDB" id="10529118at2759"/>
<name>A0A4S4MXJ5_9APHY</name>
<protein>
    <submittedName>
        <fullName evidence="1">Uncharacterized protein</fullName>
    </submittedName>
</protein>
<reference evidence="1 2" key="1">
    <citation type="submission" date="2019-02" db="EMBL/GenBank/DDBJ databases">
        <title>Genome sequencing of the rare red list fungi Antrodiella citrinella (Flaviporus citrinellus).</title>
        <authorList>
            <person name="Buettner E."/>
            <person name="Kellner H."/>
        </authorList>
    </citation>
    <scope>NUCLEOTIDE SEQUENCE [LARGE SCALE GENOMIC DNA]</scope>
    <source>
        <strain evidence="1 2">DSM 108506</strain>
    </source>
</reference>
<dbReference type="AlphaFoldDB" id="A0A4S4MXJ5"/>
<evidence type="ECO:0000313" key="1">
    <source>
        <dbReference type="EMBL" id="THH30168.1"/>
    </source>
</evidence>
<keyword evidence="2" id="KW-1185">Reference proteome</keyword>
<accession>A0A4S4MXJ5</accession>
<gene>
    <name evidence="1" type="ORF">EUX98_g3997</name>
</gene>
<dbReference type="EMBL" id="SGPM01000091">
    <property type="protein sequence ID" value="THH30168.1"/>
    <property type="molecule type" value="Genomic_DNA"/>
</dbReference>
<organism evidence="1 2">
    <name type="scientific">Antrodiella citrinella</name>
    <dbReference type="NCBI Taxonomy" id="2447956"/>
    <lineage>
        <taxon>Eukaryota</taxon>
        <taxon>Fungi</taxon>
        <taxon>Dikarya</taxon>
        <taxon>Basidiomycota</taxon>
        <taxon>Agaricomycotina</taxon>
        <taxon>Agaricomycetes</taxon>
        <taxon>Polyporales</taxon>
        <taxon>Steccherinaceae</taxon>
        <taxon>Antrodiella</taxon>
    </lineage>
</organism>
<proteinExistence type="predicted"/>